<gene>
    <name evidence="2" type="ORF">B0H15DRAFT_750281</name>
</gene>
<organism evidence="2 3">
    <name type="scientific">Mycena belliarum</name>
    <dbReference type="NCBI Taxonomy" id="1033014"/>
    <lineage>
        <taxon>Eukaryota</taxon>
        <taxon>Fungi</taxon>
        <taxon>Dikarya</taxon>
        <taxon>Basidiomycota</taxon>
        <taxon>Agaricomycotina</taxon>
        <taxon>Agaricomycetes</taxon>
        <taxon>Agaricomycetidae</taxon>
        <taxon>Agaricales</taxon>
        <taxon>Marasmiineae</taxon>
        <taxon>Mycenaceae</taxon>
        <taxon>Mycena</taxon>
    </lineage>
</organism>
<feature type="non-terminal residue" evidence="2">
    <location>
        <position position="1"/>
    </location>
</feature>
<evidence type="ECO:0000313" key="2">
    <source>
        <dbReference type="EMBL" id="KAJ7082233.1"/>
    </source>
</evidence>
<feature type="compositionally biased region" description="Polar residues" evidence="1">
    <location>
        <begin position="24"/>
        <end position="37"/>
    </location>
</feature>
<evidence type="ECO:0000256" key="1">
    <source>
        <dbReference type="SAM" id="MobiDB-lite"/>
    </source>
</evidence>
<reference evidence="2" key="1">
    <citation type="submission" date="2023-03" db="EMBL/GenBank/DDBJ databases">
        <title>Massive genome expansion in bonnet fungi (Mycena s.s.) driven by repeated elements and novel gene families across ecological guilds.</title>
        <authorList>
            <consortium name="Lawrence Berkeley National Laboratory"/>
            <person name="Harder C.B."/>
            <person name="Miyauchi S."/>
            <person name="Viragh M."/>
            <person name="Kuo A."/>
            <person name="Thoen E."/>
            <person name="Andreopoulos B."/>
            <person name="Lu D."/>
            <person name="Skrede I."/>
            <person name="Drula E."/>
            <person name="Henrissat B."/>
            <person name="Morin E."/>
            <person name="Kohler A."/>
            <person name="Barry K."/>
            <person name="LaButti K."/>
            <person name="Morin E."/>
            <person name="Salamov A."/>
            <person name="Lipzen A."/>
            <person name="Mereny Z."/>
            <person name="Hegedus B."/>
            <person name="Baldrian P."/>
            <person name="Stursova M."/>
            <person name="Weitz H."/>
            <person name="Taylor A."/>
            <person name="Grigoriev I.V."/>
            <person name="Nagy L.G."/>
            <person name="Martin F."/>
            <person name="Kauserud H."/>
        </authorList>
    </citation>
    <scope>NUCLEOTIDE SEQUENCE</scope>
    <source>
        <strain evidence="2">CBHHK173m</strain>
    </source>
</reference>
<dbReference type="EMBL" id="JARJCN010000046">
    <property type="protein sequence ID" value="KAJ7082233.1"/>
    <property type="molecule type" value="Genomic_DNA"/>
</dbReference>
<proteinExistence type="predicted"/>
<feature type="region of interest" description="Disordered" evidence="1">
    <location>
        <begin position="1"/>
        <end position="43"/>
    </location>
</feature>
<protein>
    <submittedName>
        <fullName evidence="2">Uncharacterized protein</fullName>
    </submittedName>
</protein>
<dbReference type="AlphaFoldDB" id="A0AAD6TYQ5"/>
<feature type="non-terminal residue" evidence="2">
    <location>
        <position position="156"/>
    </location>
</feature>
<accession>A0AAD6TYQ5</accession>
<keyword evidence="3" id="KW-1185">Reference proteome</keyword>
<feature type="compositionally biased region" description="Basic residues" evidence="1">
    <location>
        <begin position="1"/>
        <end position="10"/>
    </location>
</feature>
<evidence type="ECO:0000313" key="3">
    <source>
        <dbReference type="Proteomes" id="UP001222325"/>
    </source>
</evidence>
<name>A0AAD6TYQ5_9AGAR</name>
<sequence>FIFVKHHPHSQKPNEIIPLDAPADNSSSQAPSATTEPAKTPINRPWAPFRTYADFKFTSRRIKRRTPNSEIDEDLSDLRDGTLATDSNVTFRTHRDMEKVLAAARFGNVPFEGTFLGGTYHVDVEYRDPWSIMTQWVCDSTLAPVSTWFSQERYLC</sequence>
<dbReference type="Proteomes" id="UP001222325">
    <property type="component" value="Unassembled WGS sequence"/>
</dbReference>
<comment type="caution">
    <text evidence="2">The sequence shown here is derived from an EMBL/GenBank/DDBJ whole genome shotgun (WGS) entry which is preliminary data.</text>
</comment>